<evidence type="ECO:0000256" key="8">
    <source>
        <dbReference type="ARBA" id="ARBA00022927"/>
    </source>
</evidence>
<evidence type="ECO:0000256" key="2">
    <source>
        <dbReference type="ARBA" id="ARBA00004496"/>
    </source>
</evidence>
<evidence type="ECO:0000256" key="9">
    <source>
        <dbReference type="ARBA" id="ARBA00023225"/>
    </source>
</evidence>
<dbReference type="Pfam" id="PF02108">
    <property type="entry name" value="FliH"/>
    <property type="match status" value="1"/>
</dbReference>
<comment type="caution">
    <text evidence="12">The sequence shown here is derived from an EMBL/GenBank/DDBJ whole genome shotgun (WGS) entry which is preliminary data.</text>
</comment>
<comment type="subcellular location">
    <subcellularLocation>
        <location evidence="2">Cytoplasm</location>
    </subcellularLocation>
</comment>
<evidence type="ECO:0000256" key="10">
    <source>
        <dbReference type="SAM" id="MobiDB-lite"/>
    </source>
</evidence>
<dbReference type="EMBL" id="JAJUBC010000010">
    <property type="protein sequence ID" value="MDD1793550.1"/>
    <property type="molecule type" value="Genomic_DNA"/>
</dbReference>
<evidence type="ECO:0000256" key="4">
    <source>
        <dbReference type="ARBA" id="ARBA00016507"/>
    </source>
</evidence>
<dbReference type="InterPro" id="IPR051472">
    <property type="entry name" value="T3SS_Stator/FliH"/>
</dbReference>
<protein>
    <recommendedName>
        <fullName evidence="4">Flagellar assembly protein FliH</fullName>
    </recommendedName>
</protein>
<keyword evidence="7" id="KW-1005">Bacterial flagellum biogenesis</keyword>
<dbReference type="PANTHER" id="PTHR34982">
    <property type="entry name" value="YOP PROTEINS TRANSLOCATION PROTEIN L"/>
    <property type="match status" value="1"/>
</dbReference>
<evidence type="ECO:0000256" key="3">
    <source>
        <dbReference type="ARBA" id="ARBA00006602"/>
    </source>
</evidence>
<dbReference type="InterPro" id="IPR000563">
    <property type="entry name" value="Flag_FliH"/>
</dbReference>
<keyword evidence="8" id="KW-0653">Protein transport</keyword>
<comment type="function">
    <text evidence="1">Needed for flagellar regrowth and assembly.</text>
</comment>
<organism evidence="12 13">
    <name type="scientific">Enterovibrio gelatinilyticus</name>
    <dbReference type="NCBI Taxonomy" id="2899819"/>
    <lineage>
        <taxon>Bacteria</taxon>
        <taxon>Pseudomonadati</taxon>
        <taxon>Pseudomonadota</taxon>
        <taxon>Gammaproteobacteria</taxon>
        <taxon>Vibrionales</taxon>
        <taxon>Vibrionaceae</taxon>
        <taxon>Enterovibrio</taxon>
    </lineage>
</organism>
<dbReference type="RefSeq" id="WP_274164405.1">
    <property type="nucleotide sequence ID" value="NZ_JAJUBC010000010.1"/>
</dbReference>
<dbReference type="NCBIfam" id="NF009925">
    <property type="entry name" value="PRK13386.1"/>
    <property type="match status" value="1"/>
</dbReference>
<keyword evidence="13" id="KW-1185">Reference proteome</keyword>
<keyword evidence="5" id="KW-0813">Transport</keyword>
<feature type="domain" description="Flagellar assembly protein FliH/Type III secretion system HrpE" evidence="11">
    <location>
        <begin position="100"/>
        <end position="218"/>
    </location>
</feature>
<gene>
    <name evidence="12" type="ORF">LRP50_10460</name>
</gene>
<comment type="similarity">
    <text evidence="3">Belongs to the FliH family.</text>
</comment>
<keyword evidence="12" id="KW-0282">Flagellum</keyword>
<dbReference type="InterPro" id="IPR018035">
    <property type="entry name" value="Flagellar_FliH/T3SS_HrpE"/>
</dbReference>
<dbReference type="Proteomes" id="UP001149400">
    <property type="component" value="Unassembled WGS sequence"/>
</dbReference>
<keyword evidence="9" id="KW-1006">Bacterial flagellum protein export</keyword>
<evidence type="ECO:0000313" key="13">
    <source>
        <dbReference type="Proteomes" id="UP001149400"/>
    </source>
</evidence>
<sequence length="232" mass="25905">MKKNSPLILHPQLGQFRNYHFPPLMGSDDDMFAEEGTSYQDDYQNGFDDGQQKGHEQGYQEGLSQGIEAGTQQGLLEGRQQGVQQGVEQVRGHMSGSVAAVDQLTKQIETLFHQHVRDQSEMICDLVQKVARQVIRAELTLQPGQMLRLIEETLAQIPEQKSQITVFLNPSDCQRLIELMPDAVSGWELRQDESLATGSCRVISEDAEAIADTEERLDACMDAVRESLMADA</sequence>
<evidence type="ECO:0000256" key="6">
    <source>
        <dbReference type="ARBA" id="ARBA00022490"/>
    </source>
</evidence>
<keyword evidence="12" id="KW-0969">Cilium</keyword>
<name>A0ABT5QZW0_9GAMM</name>
<keyword evidence="12" id="KW-0966">Cell projection</keyword>
<feature type="region of interest" description="Disordered" evidence="10">
    <location>
        <begin position="39"/>
        <end position="59"/>
    </location>
</feature>
<evidence type="ECO:0000259" key="11">
    <source>
        <dbReference type="Pfam" id="PF02108"/>
    </source>
</evidence>
<accession>A0ABT5QZW0</accession>
<evidence type="ECO:0000256" key="1">
    <source>
        <dbReference type="ARBA" id="ARBA00003041"/>
    </source>
</evidence>
<reference evidence="12" key="1">
    <citation type="submission" date="2021-12" db="EMBL/GenBank/DDBJ databases">
        <title>Enterovibrio ZSDZ35 sp. nov. and Enterovibrio ZSDZ42 sp. nov., isolated from coastal seawater in Qingdao.</title>
        <authorList>
            <person name="Zhang P."/>
        </authorList>
    </citation>
    <scope>NUCLEOTIDE SEQUENCE</scope>
    <source>
        <strain evidence="12">ZSDZ42</strain>
    </source>
</reference>
<evidence type="ECO:0000256" key="5">
    <source>
        <dbReference type="ARBA" id="ARBA00022448"/>
    </source>
</evidence>
<proteinExistence type="inferred from homology"/>
<evidence type="ECO:0000256" key="7">
    <source>
        <dbReference type="ARBA" id="ARBA00022795"/>
    </source>
</evidence>
<keyword evidence="6" id="KW-0963">Cytoplasm</keyword>
<dbReference type="PRINTS" id="PR01003">
    <property type="entry name" value="FLGFLIH"/>
</dbReference>
<dbReference type="PANTHER" id="PTHR34982:SF1">
    <property type="entry name" value="FLAGELLAR ASSEMBLY PROTEIN FLIH"/>
    <property type="match status" value="1"/>
</dbReference>
<evidence type="ECO:0000313" key="12">
    <source>
        <dbReference type="EMBL" id="MDD1793550.1"/>
    </source>
</evidence>